<keyword evidence="3" id="KW-0238">DNA-binding</keyword>
<dbReference type="FunFam" id="3.40.190.10:FF:000017">
    <property type="entry name" value="Glycine cleavage system transcriptional activator"/>
    <property type="match status" value="1"/>
</dbReference>
<organism evidence="6 7">
    <name type="scientific">Salinarimonas ramus</name>
    <dbReference type="NCBI Taxonomy" id="690164"/>
    <lineage>
        <taxon>Bacteria</taxon>
        <taxon>Pseudomonadati</taxon>
        <taxon>Pseudomonadota</taxon>
        <taxon>Alphaproteobacteria</taxon>
        <taxon>Hyphomicrobiales</taxon>
        <taxon>Salinarimonadaceae</taxon>
        <taxon>Salinarimonas</taxon>
    </lineage>
</organism>
<dbReference type="RefSeq" id="WP_188910851.1">
    <property type="nucleotide sequence ID" value="NZ_BMMF01000003.1"/>
</dbReference>
<evidence type="ECO:0000256" key="4">
    <source>
        <dbReference type="ARBA" id="ARBA00023163"/>
    </source>
</evidence>
<dbReference type="Proteomes" id="UP000600449">
    <property type="component" value="Unassembled WGS sequence"/>
</dbReference>
<evidence type="ECO:0000259" key="5">
    <source>
        <dbReference type="Pfam" id="PF03466"/>
    </source>
</evidence>
<gene>
    <name evidence="6" type="ORF">GCM10011322_13040</name>
</gene>
<dbReference type="GO" id="GO:0043565">
    <property type="term" value="F:sequence-specific DNA binding"/>
    <property type="evidence" value="ECO:0007669"/>
    <property type="project" value="TreeGrafter"/>
</dbReference>
<evidence type="ECO:0000256" key="1">
    <source>
        <dbReference type="ARBA" id="ARBA00009437"/>
    </source>
</evidence>
<reference evidence="6 7" key="1">
    <citation type="journal article" date="2014" name="Int. J. Syst. Evol. Microbiol.">
        <title>Complete genome sequence of Corynebacterium casei LMG S-19264T (=DSM 44701T), isolated from a smear-ripened cheese.</title>
        <authorList>
            <consortium name="US DOE Joint Genome Institute (JGI-PGF)"/>
            <person name="Walter F."/>
            <person name="Albersmeier A."/>
            <person name="Kalinowski J."/>
            <person name="Ruckert C."/>
        </authorList>
    </citation>
    <scope>NUCLEOTIDE SEQUENCE [LARGE SCALE GENOMIC DNA]</scope>
    <source>
        <strain evidence="6 7">CGMCC 1.9161</strain>
    </source>
</reference>
<keyword evidence="2" id="KW-0805">Transcription regulation</keyword>
<dbReference type="GO" id="GO:0006351">
    <property type="term" value="P:DNA-templated transcription"/>
    <property type="evidence" value="ECO:0007669"/>
    <property type="project" value="TreeGrafter"/>
</dbReference>
<evidence type="ECO:0000256" key="3">
    <source>
        <dbReference type="ARBA" id="ARBA00023125"/>
    </source>
</evidence>
<keyword evidence="7" id="KW-1185">Reference proteome</keyword>
<evidence type="ECO:0000313" key="7">
    <source>
        <dbReference type="Proteomes" id="UP000600449"/>
    </source>
</evidence>
<evidence type="ECO:0000313" key="6">
    <source>
        <dbReference type="EMBL" id="GGK27904.1"/>
    </source>
</evidence>
<dbReference type="InterPro" id="IPR058163">
    <property type="entry name" value="LysR-type_TF_proteobact-type"/>
</dbReference>
<dbReference type="GO" id="GO:0003700">
    <property type="term" value="F:DNA-binding transcription factor activity"/>
    <property type="evidence" value="ECO:0007669"/>
    <property type="project" value="TreeGrafter"/>
</dbReference>
<name>A0A917Q5V8_9HYPH</name>
<feature type="domain" description="LysR substrate-binding" evidence="5">
    <location>
        <begin position="2"/>
        <end position="147"/>
    </location>
</feature>
<comment type="similarity">
    <text evidence="1">Belongs to the LysR transcriptional regulatory family.</text>
</comment>
<dbReference type="EMBL" id="BMMF01000003">
    <property type="protein sequence ID" value="GGK27904.1"/>
    <property type="molecule type" value="Genomic_DNA"/>
</dbReference>
<sequence>MRYGTPPFDGLTAALIEHAALIPVCTPGLAAAHDLAAGPDKLAGAVLLHDAHGLWPTWLERFAARDVDAGHGMRFSQTTLALDAAIRGQGVALAPASLIEDELASGRLLAPYGRERALVEAAGLYLVAPPGRRPAEVEAMWAWLLEEAHGV</sequence>
<proteinExistence type="inferred from homology"/>
<protein>
    <recommendedName>
        <fullName evidence="5">LysR substrate-binding domain-containing protein</fullName>
    </recommendedName>
</protein>
<accession>A0A917Q5V8</accession>
<dbReference type="Gene3D" id="3.40.190.10">
    <property type="entry name" value="Periplasmic binding protein-like II"/>
    <property type="match status" value="1"/>
</dbReference>
<dbReference type="PANTHER" id="PTHR30537:SF74">
    <property type="entry name" value="HTH-TYPE TRANSCRIPTIONAL REGULATOR TRPI"/>
    <property type="match status" value="1"/>
</dbReference>
<keyword evidence="4" id="KW-0804">Transcription</keyword>
<dbReference type="InterPro" id="IPR005119">
    <property type="entry name" value="LysR_subst-bd"/>
</dbReference>
<dbReference type="AlphaFoldDB" id="A0A917Q5V8"/>
<dbReference type="PANTHER" id="PTHR30537">
    <property type="entry name" value="HTH-TYPE TRANSCRIPTIONAL REGULATOR"/>
    <property type="match status" value="1"/>
</dbReference>
<evidence type="ECO:0000256" key="2">
    <source>
        <dbReference type="ARBA" id="ARBA00023015"/>
    </source>
</evidence>
<comment type="caution">
    <text evidence="6">The sequence shown here is derived from an EMBL/GenBank/DDBJ whole genome shotgun (WGS) entry which is preliminary data.</text>
</comment>
<dbReference type="SUPFAM" id="SSF53850">
    <property type="entry name" value="Periplasmic binding protein-like II"/>
    <property type="match status" value="1"/>
</dbReference>
<dbReference type="Pfam" id="PF03466">
    <property type="entry name" value="LysR_substrate"/>
    <property type="match status" value="1"/>
</dbReference>